<sequence length="61" mass="6456">MNYYGLITTRRAPGADTLRGAPTINFGALKRDVALCAHPPPPPCTSISISALQICEIDTSV</sequence>
<organism evidence="1 2">
    <name type="scientific">Liparis tanakae</name>
    <name type="common">Tanaka's snailfish</name>
    <dbReference type="NCBI Taxonomy" id="230148"/>
    <lineage>
        <taxon>Eukaryota</taxon>
        <taxon>Metazoa</taxon>
        <taxon>Chordata</taxon>
        <taxon>Craniata</taxon>
        <taxon>Vertebrata</taxon>
        <taxon>Euteleostomi</taxon>
        <taxon>Actinopterygii</taxon>
        <taxon>Neopterygii</taxon>
        <taxon>Teleostei</taxon>
        <taxon>Neoteleostei</taxon>
        <taxon>Acanthomorphata</taxon>
        <taxon>Eupercaria</taxon>
        <taxon>Perciformes</taxon>
        <taxon>Cottioidei</taxon>
        <taxon>Cottales</taxon>
        <taxon>Liparidae</taxon>
        <taxon>Liparis</taxon>
    </lineage>
</organism>
<keyword evidence="2" id="KW-1185">Reference proteome</keyword>
<dbReference type="AlphaFoldDB" id="A0A4Z2GGT0"/>
<protein>
    <submittedName>
        <fullName evidence="1">Uncharacterized protein</fullName>
    </submittedName>
</protein>
<evidence type="ECO:0000313" key="2">
    <source>
        <dbReference type="Proteomes" id="UP000314294"/>
    </source>
</evidence>
<name>A0A4Z2GGT0_9TELE</name>
<dbReference type="Proteomes" id="UP000314294">
    <property type="component" value="Unassembled WGS sequence"/>
</dbReference>
<gene>
    <name evidence="1" type="ORF">EYF80_037052</name>
</gene>
<proteinExistence type="predicted"/>
<reference evidence="1 2" key="1">
    <citation type="submission" date="2019-03" db="EMBL/GenBank/DDBJ databases">
        <title>First draft genome of Liparis tanakae, snailfish: a comprehensive survey of snailfish specific genes.</title>
        <authorList>
            <person name="Kim W."/>
            <person name="Song I."/>
            <person name="Jeong J.-H."/>
            <person name="Kim D."/>
            <person name="Kim S."/>
            <person name="Ryu S."/>
            <person name="Song J.Y."/>
            <person name="Lee S.K."/>
        </authorList>
    </citation>
    <scope>NUCLEOTIDE SEQUENCE [LARGE SCALE GENOMIC DNA]</scope>
    <source>
        <tissue evidence="1">Muscle</tissue>
    </source>
</reference>
<evidence type="ECO:0000313" key="1">
    <source>
        <dbReference type="EMBL" id="TNN52748.1"/>
    </source>
</evidence>
<accession>A0A4Z2GGT0</accession>
<comment type="caution">
    <text evidence="1">The sequence shown here is derived from an EMBL/GenBank/DDBJ whole genome shotgun (WGS) entry which is preliminary data.</text>
</comment>
<dbReference type="EMBL" id="SRLO01000537">
    <property type="protein sequence ID" value="TNN52748.1"/>
    <property type="molecule type" value="Genomic_DNA"/>
</dbReference>